<evidence type="ECO:0000313" key="7">
    <source>
        <dbReference type="Proteomes" id="UP000248066"/>
    </source>
</evidence>
<dbReference type="InterPro" id="IPR036291">
    <property type="entry name" value="NAD(P)-bd_dom_sf"/>
</dbReference>
<evidence type="ECO:0000256" key="1">
    <source>
        <dbReference type="ARBA" id="ARBA00006601"/>
    </source>
</evidence>
<dbReference type="PIRSF" id="PIRSF500136">
    <property type="entry name" value="UDP_ManNAc_DH"/>
    <property type="match status" value="1"/>
</dbReference>
<reference evidence="6 7" key="1">
    <citation type="submission" date="2017-10" db="EMBL/GenBank/DDBJ databases">
        <title>Bacillus sp. nov., a halophilic bacterium isolated from a Yangshapao Lake.</title>
        <authorList>
            <person name="Wang H."/>
        </authorList>
    </citation>
    <scope>NUCLEOTIDE SEQUENCE [LARGE SCALE GENOMIC DNA]</scope>
    <source>
        <strain evidence="6 7">YSP-3</strain>
    </source>
</reference>
<dbReference type="AlphaFoldDB" id="A0A2W0HFY1"/>
<dbReference type="Proteomes" id="UP000248066">
    <property type="component" value="Unassembled WGS sequence"/>
</dbReference>
<evidence type="ECO:0000259" key="5">
    <source>
        <dbReference type="SMART" id="SM00984"/>
    </source>
</evidence>
<dbReference type="Pfam" id="PF00984">
    <property type="entry name" value="UDPG_MGDP_dh"/>
    <property type="match status" value="1"/>
</dbReference>
<dbReference type="InterPro" id="IPR014026">
    <property type="entry name" value="UDP-Glc/GDP-Man_DH_dimer"/>
</dbReference>
<dbReference type="Pfam" id="PF03721">
    <property type="entry name" value="UDPG_MGDP_dh_N"/>
    <property type="match status" value="1"/>
</dbReference>
<dbReference type="SUPFAM" id="SSF48179">
    <property type="entry name" value="6-phosphogluconate dehydrogenase C-terminal domain-like"/>
    <property type="match status" value="1"/>
</dbReference>
<keyword evidence="2" id="KW-0560">Oxidoreductase</keyword>
<dbReference type="SMART" id="SM00984">
    <property type="entry name" value="UDPG_MGDP_dh_C"/>
    <property type="match status" value="1"/>
</dbReference>
<dbReference type="SUPFAM" id="SSF51735">
    <property type="entry name" value="NAD(P)-binding Rossmann-fold domains"/>
    <property type="match status" value="1"/>
</dbReference>
<accession>A0A2W0HFY1</accession>
<gene>
    <name evidence="6" type="ORF">CR205_15980</name>
</gene>
<dbReference type="GO" id="GO:0016616">
    <property type="term" value="F:oxidoreductase activity, acting on the CH-OH group of donors, NAD or NADP as acceptor"/>
    <property type="evidence" value="ECO:0007669"/>
    <property type="project" value="InterPro"/>
</dbReference>
<dbReference type="EMBL" id="PDOF01000003">
    <property type="protein sequence ID" value="PYZ96285.1"/>
    <property type="molecule type" value="Genomic_DNA"/>
</dbReference>
<organism evidence="6 7">
    <name type="scientific">Alteribacter lacisalsi</name>
    <dbReference type="NCBI Taxonomy" id="2045244"/>
    <lineage>
        <taxon>Bacteria</taxon>
        <taxon>Bacillati</taxon>
        <taxon>Bacillota</taxon>
        <taxon>Bacilli</taxon>
        <taxon>Bacillales</taxon>
        <taxon>Bacillaceae</taxon>
        <taxon>Alteribacter</taxon>
    </lineage>
</organism>
<dbReference type="InterPro" id="IPR017476">
    <property type="entry name" value="UDP-Glc/GDP-Man"/>
</dbReference>
<keyword evidence="7" id="KW-1185">Reference proteome</keyword>
<dbReference type="GO" id="GO:0051287">
    <property type="term" value="F:NAD binding"/>
    <property type="evidence" value="ECO:0007669"/>
    <property type="project" value="InterPro"/>
</dbReference>
<dbReference type="SUPFAM" id="SSF52413">
    <property type="entry name" value="UDP-glucose/GDP-mannose dehydrogenase C-terminal domain"/>
    <property type="match status" value="1"/>
</dbReference>
<dbReference type="PIRSF" id="PIRSF000124">
    <property type="entry name" value="UDPglc_GDPman_dh"/>
    <property type="match status" value="1"/>
</dbReference>
<dbReference type="NCBIfam" id="TIGR03026">
    <property type="entry name" value="NDP-sugDHase"/>
    <property type="match status" value="1"/>
</dbReference>
<dbReference type="GO" id="GO:0016628">
    <property type="term" value="F:oxidoreductase activity, acting on the CH-CH group of donors, NAD or NADP as acceptor"/>
    <property type="evidence" value="ECO:0007669"/>
    <property type="project" value="InterPro"/>
</dbReference>
<dbReference type="GO" id="GO:0000271">
    <property type="term" value="P:polysaccharide biosynthetic process"/>
    <property type="evidence" value="ECO:0007669"/>
    <property type="project" value="InterPro"/>
</dbReference>
<dbReference type="Pfam" id="PF03720">
    <property type="entry name" value="UDPG_MGDP_dh_C"/>
    <property type="match status" value="1"/>
</dbReference>
<evidence type="ECO:0000256" key="2">
    <source>
        <dbReference type="ARBA" id="ARBA00023002"/>
    </source>
</evidence>
<dbReference type="PANTHER" id="PTHR43491">
    <property type="entry name" value="UDP-N-ACETYL-D-MANNOSAMINE DEHYDROGENASE"/>
    <property type="match status" value="1"/>
</dbReference>
<keyword evidence="3" id="KW-0520">NAD</keyword>
<dbReference type="InterPro" id="IPR001732">
    <property type="entry name" value="UDP-Glc/GDP-Man_DH_N"/>
</dbReference>
<dbReference type="RefSeq" id="WP_110521559.1">
    <property type="nucleotide sequence ID" value="NZ_PDOF01000003.1"/>
</dbReference>
<feature type="domain" description="UDP-glucose/GDP-mannose dehydrogenase C-terminal" evidence="5">
    <location>
        <begin position="302"/>
        <end position="397"/>
    </location>
</feature>
<comment type="similarity">
    <text evidence="1 4">Belongs to the UDP-glucose/GDP-mannose dehydrogenase family.</text>
</comment>
<dbReference type="OrthoDB" id="9803238at2"/>
<comment type="caution">
    <text evidence="6">The sequence shown here is derived from an EMBL/GenBank/DDBJ whole genome shotgun (WGS) entry which is preliminary data.</text>
</comment>
<name>A0A2W0HFY1_9BACI</name>
<dbReference type="InterPro" id="IPR028359">
    <property type="entry name" value="UDP_ManNAc/GlcNAc_DH"/>
</dbReference>
<protein>
    <submittedName>
        <fullName evidence="6">UDP-N-acetyl-D-mannosamine dehydrogenase</fullName>
    </submittedName>
</protein>
<dbReference type="InterPro" id="IPR008927">
    <property type="entry name" value="6-PGluconate_DH-like_C_sf"/>
</dbReference>
<dbReference type="PANTHER" id="PTHR43491:SF2">
    <property type="entry name" value="UDP-N-ACETYL-D-MANNOSAMINE DEHYDROGENASE"/>
    <property type="match status" value="1"/>
</dbReference>
<dbReference type="InterPro" id="IPR036220">
    <property type="entry name" value="UDP-Glc/GDP-Man_DH_C_sf"/>
</dbReference>
<evidence type="ECO:0000313" key="6">
    <source>
        <dbReference type="EMBL" id="PYZ96285.1"/>
    </source>
</evidence>
<evidence type="ECO:0000256" key="3">
    <source>
        <dbReference type="ARBA" id="ARBA00023027"/>
    </source>
</evidence>
<dbReference type="Gene3D" id="3.40.50.720">
    <property type="entry name" value="NAD(P)-binding Rossmann-like Domain"/>
    <property type="match status" value="2"/>
</dbReference>
<evidence type="ECO:0000256" key="4">
    <source>
        <dbReference type="PIRNR" id="PIRNR000124"/>
    </source>
</evidence>
<dbReference type="InterPro" id="IPR014027">
    <property type="entry name" value="UDP-Glc/GDP-Man_DH_C"/>
</dbReference>
<sequence length="423" mass="46976">MGLGYIGLPTAITFAEYGYQVHGTDTNPAVIEALNQKSTLHIEEPGLEEKVKTVIESGSFTFSRAPEKSDAFIIAVPTPITDDNRANLDYVESATEMILPFLEKGNVVILESTVPPLTIEKVMKPIVESRGFKAGEDIYLAHSPERVMPGKLFQELIENDRIIGGFNDISGRKAGELYASFVKGNIHYTDAATAEMVKLMENTYRDVNIALANELARISERIGADVWEAIRLANYHPRVNLHQPGPGVGGHCIAVDPWFLVEAAPEEAQLIKMSRYINNDTPFQVVNRVKEMMDDFGGKKLTVLGLAYKGETGDARESPSLVIVNELIRAGYDVSTYDPYVQEGYSHQAASLEEAAADSDMLVILTNHKQFSKIDFSTIGEQMEQKMILDAKNMFTAKQIRQHGFHYYQIGVKQSRLLGDKVK</sequence>
<proteinExistence type="inferred from homology"/>